<dbReference type="PANTHER" id="PTHR43343:SF3">
    <property type="entry name" value="PROTEASE DO-LIKE 8, CHLOROPLASTIC"/>
    <property type="match status" value="1"/>
</dbReference>
<dbReference type="Proteomes" id="UP000297635">
    <property type="component" value="Unassembled WGS sequence"/>
</dbReference>
<dbReference type="Pfam" id="PF13365">
    <property type="entry name" value="Trypsin_2"/>
    <property type="match status" value="1"/>
</dbReference>
<organism evidence="4 5">
    <name type="scientific">Duncaniella freteri</name>
    <dbReference type="NCBI Taxonomy" id="2530391"/>
    <lineage>
        <taxon>Bacteria</taxon>
        <taxon>Pseudomonadati</taxon>
        <taxon>Bacteroidota</taxon>
        <taxon>Bacteroidia</taxon>
        <taxon>Bacteroidales</taxon>
        <taxon>Muribaculaceae</taxon>
        <taxon>Duncaniella</taxon>
    </lineage>
</organism>
<keyword evidence="3" id="KW-0732">Signal</keyword>
<dbReference type="AlphaFoldDB" id="A0A4Z0UZS3"/>
<evidence type="ECO:0000256" key="2">
    <source>
        <dbReference type="ARBA" id="ARBA00022801"/>
    </source>
</evidence>
<sequence>MKITTSLPRIIIPSCIGVMMCASALASGTAPEYYTDYPSKIENVTAQLRGYINEHPERTTDSMMNHVLDDINNGKIASVKTLASLRKKKLSTEDLYDLCRKSTLVFGKMEHVGYLGKDSAYSNASAVALTPDGICATNFHVISDIVICGAFDYKKQGDRSRFVMDCDGYAYPMLSVIAIDPLNDLALIKVDTRDKKLTPAPLNTAAKQGTKVYCLSNPSGAYFHFTDGMVSNCTRTTDKRSGHTKYIMEVTSDYGVGASGGPIFDEHGNLVALVSSTLSLYANPQQFRNFQMSYKQTVPAFLIRERFSD</sequence>
<dbReference type="EMBL" id="SJSA01000002">
    <property type="protein sequence ID" value="TGG36282.1"/>
    <property type="molecule type" value="Genomic_DNA"/>
</dbReference>
<evidence type="ECO:0000313" key="4">
    <source>
        <dbReference type="EMBL" id="TGG36282.1"/>
    </source>
</evidence>
<gene>
    <name evidence="4" type="ORF">EZ315_10435</name>
</gene>
<dbReference type="InterPro" id="IPR051201">
    <property type="entry name" value="Chloro_Bact_Ser_Proteases"/>
</dbReference>
<accession>A0A4Z0UZS3</accession>
<dbReference type="PANTHER" id="PTHR43343">
    <property type="entry name" value="PEPTIDASE S12"/>
    <property type="match status" value="1"/>
</dbReference>
<dbReference type="GeneID" id="82150203"/>
<protein>
    <submittedName>
        <fullName evidence="4">Serine protease</fullName>
    </submittedName>
</protein>
<dbReference type="Gene3D" id="2.40.10.120">
    <property type="match status" value="1"/>
</dbReference>
<dbReference type="InterPro" id="IPR009003">
    <property type="entry name" value="Peptidase_S1_PA"/>
</dbReference>
<dbReference type="SUPFAM" id="SSF50494">
    <property type="entry name" value="Trypsin-like serine proteases"/>
    <property type="match status" value="1"/>
</dbReference>
<feature type="signal peptide" evidence="3">
    <location>
        <begin position="1"/>
        <end position="26"/>
    </location>
</feature>
<keyword evidence="1 4" id="KW-0645">Protease</keyword>
<dbReference type="GO" id="GO:0006508">
    <property type="term" value="P:proteolysis"/>
    <property type="evidence" value="ECO:0007669"/>
    <property type="project" value="UniProtKB-KW"/>
</dbReference>
<dbReference type="GO" id="GO:0008233">
    <property type="term" value="F:peptidase activity"/>
    <property type="evidence" value="ECO:0007669"/>
    <property type="project" value="UniProtKB-KW"/>
</dbReference>
<evidence type="ECO:0000313" key="5">
    <source>
        <dbReference type="Proteomes" id="UP000297635"/>
    </source>
</evidence>
<comment type="caution">
    <text evidence="4">The sequence shown here is derived from an EMBL/GenBank/DDBJ whole genome shotgun (WGS) entry which is preliminary data.</text>
</comment>
<evidence type="ECO:0000256" key="1">
    <source>
        <dbReference type="ARBA" id="ARBA00022670"/>
    </source>
</evidence>
<keyword evidence="2" id="KW-0378">Hydrolase</keyword>
<dbReference type="RefSeq" id="WP_135472021.1">
    <property type="nucleotide sequence ID" value="NZ_CASJDB010000030.1"/>
</dbReference>
<feature type="chain" id="PRO_5021442323" evidence="3">
    <location>
        <begin position="27"/>
        <end position="309"/>
    </location>
</feature>
<keyword evidence="5" id="KW-1185">Reference proteome</keyword>
<name>A0A4Z0UZS3_9BACT</name>
<reference evidence="4 5" key="1">
    <citation type="submission" date="2019-02" db="EMBL/GenBank/DDBJ databases">
        <title>Isolation and identification of novel species under the genus Muribaculum.</title>
        <authorList>
            <person name="Miyake S."/>
            <person name="Ding Y."/>
            <person name="Low A."/>
            <person name="Soh M."/>
            <person name="Seedorf H."/>
        </authorList>
    </citation>
    <scope>NUCLEOTIDE SEQUENCE [LARGE SCALE GENOMIC DNA]</scope>
    <source>
        <strain evidence="4 5">TLL-A3</strain>
    </source>
</reference>
<proteinExistence type="predicted"/>
<evidence type="ECO:0000256" key="3">
    <source>
        <dbReference type="SAM" id="SignalP"/>
    </source>
</evidence>